<feature type="signal peptide" evidence="1">
    <location>
        <begin position="1"/>
        <end position="22"/>
    </location>
</feature>
<protein>
    <submittedName>
        <fullName evidence="2">Uncharacterized protein</fullName>
    </submittedName>
</protein>
<gene>
    <name evidence="2" type="ORF">PV328_012278</name>
</gene>
<name>A0AA39KPY6_9HYME</name>
<reference evidence="2" key="1">
    <citation type="journal article" date="2023" name="bioRxiv">
        <title>Scaffold-level genome assemblies of two parasitoid biocontrol wasps reveal the parthenogenesis mechanism and an associated novel virus.</title>
        <authorList>
            <person name="Inwood S."/>
            <person name="Skelly J."/>
            <person name="Guhlin J."/>
            <person name="Harrop T."/>
            <person name="Goldson S."/>
            <person name="Dearden P."/>
        </authorList>
    </citation>
    <scope>NUCLEOTIDE SEQUENCE</scope>
    <source>
        <strain evidence="2">Irish</strain>
        <tissue evidence="2">Whole body</tissue>
    </source>
</reference>
<accession>A0AA39KPY6</accession>
<dbReference type="EMBL" id="JAQQBS010000847">
    <property type="protein sequence ID" value="KAK0169256.1"/>
    <property type="molecule type" value="Genomic_DNA"/>
</dbReference>
<sequence length="78" mass="9060">MNLKKMNLLLFIIGFMTSSVFGRRLILILCDQDRNMYIQRNNYTEDECLPCPPGGICDNDRDNCQFHQCITSKIILSI</sequence>
<keyword evidence="1" id="KW-0732">Signal</keyword>
<evidence type="ECO:0000256" key="1">
    <source>
        <dbReference type="SAM" id="SignalP"/>
    </source>
</evidence>
<organism evidence="2 3">
    <name type="scientific">Microctonus aethiopoides</name>
    <dbReference type="NCBI Taxonomy" id="144406"/>
    <lineage>
        <taxon>Eukaryota</taxon>
        <taxon>Metazoa</taxon>
        <taxon>Ecdysozoa</taxon>
        <taxon>Arthropoda</taxon>
        <taxon>Hexapoda</taxon>
        <taxon>Insecta</taxon>
        <taxon>Pterygota</taxon>
        <taxon>Neoptera</taxon>
        <taxon>Endopterygota</taxon>
        <taxon>Hymenoptera</taxon>
        <taxon>Apocrita</taxon>
        <taxon>Ichneumonoidea</taxon>
        <taxon>Braconidae</taxon>
        <taxon>Euphorinae</taxon>
        <taxon>Microctonus</taxon>
    </lineage>
</organism>
<dbReference type="AlphaFoldDB" id="A0AA39KPY6"/>
<proteinExistence type="predicted"/>
<reference evidence="2" key="2">
    <citation type="submission" date="2023-03" db="EMBL/GenBank/DDBJ databases">
        <authorList>
            <person name="Inwood S.N."/>
            <person name="Skelly J.G."/>
            <person name="Guhlin J."/>
            <person name="Harrop T.W.R."/>
            <person name="Goldson S.G."/>
            <person name="Dearden P.K."/>
        </authorList>
    </citation>
    <scope>NUCLEOTIDE SEQUENCE</scope>
    <source>
        <strain evidence="2">Irish</strain>
        <tissue evidence="2">Whole body</tissue>
    </source>
</reference>
<comment type="caution">
    <text evidence="2">The sequence shown here is derived from an EMBL/GenBank/DDBJ whole genome shotgun (WGS) entry which is preliminary data.</text>
</comment>
<evidence type="ECO:0000313" key="2">
    <source>
        <dbReference type="EMBL" id="KAK0169256.1"/>
    </source>
</evidence>
<feature type="chain" id="PRO_5041344623" evidence="1">
    <location>
        <begin position="23"/>
        <end position="78"/>
    </location>
</feature>
<dbReference type="Proteomes" id="UP001168990">
    <property type="component" value="Unassembled WGS sequence"/>
</dbReference>
<evidence type="ECO:0000313" key="3">
    <source>
        <dbReference type="Proteomes" id="UP001168990"/>
    </source>
</evidence>
<keyword evidence="3" id="KW-1185">Reference proteome</keyword>